<evidence type="ECO:0000313" key="3">
    <source>
        <dbReference type="Proteomes" id="UP000546213"/>
    </source>
</evidence>
<dbReference type="Proteomes" id="UP000546213">
    <property type="component" value="Unassembled WGS sequence"/>
</dbReference>
<protein>
    <submittedName>
        <fullName evidence="2">NAD dependent epimerase dehydratase family</fullName>
    </submittedName>
</protein>
<dbReference type="EMBL" id="JAAOAS010000420">
    <property type="protein sequence ID" value="KAF5576604.1"/>
    <property type="molecule type" value="Genomic_DNA"/>
</dbReference>
<dbReference type="PANTHER" id="PTHR32487:SF29">
    <property type="entry name" value="NAD-DEPENDENT EPIMERASE_DEHYDRATASE DOMAIN-CONTAINING PROTEIN"/>
    <property type="match status" value="1"/>
</dbReference>
<dbReference type="InterPro" id="IPR055222">
    <property type="entry name" value="PRISE-like_Rossmann-fold"/>
</dbReference>
<reference evidence="2 3" key="1">
    <citation type="submission" date="2020-05" db="EMBL/GenBank/DDBJ databases">
        <title>Identification and distribution of gene clusters putatively required for synthesis of sphingolipid metabolism inhibitors in phylogenetically diverse species of the filamentous fungus Fusarium.</title>
        <authorList>
            <person name="Kim H.-S."/>
            <person name="Busman M."/>
            <person name="Brown D.W."/>
            <person name="Divon H."/>
            <person name="Uhlig S."/>
            <person name="Proctor R.H."/>
        </authorList>
    </citation>
    <scope>NUCLEOTIDE SEQUENCE [LARGE SCALE GENOMIC DNA]</scope>
    <source>
        <strain evidence="2 3">NRRL 36939</strain>
    </source>
</reference>
<comment type="caution">
    <text evidence="2">The sequence shown here is derived from an EMBL/GenBank/DDBJ whole genome shotgun (WGS) entry which is preliminary data.</text>
</comment>
<proteinExistence type="predicted"/>
<dbReference type="OrthoDB" id="1731983at2759"/>
<organism evidence="2 3">
    <name type="scientific">Fusarium pseudocircinatum</name>
    <dbReference type="NCBI Taxonomy" id="56676"/>
    <lineage>
        <taxon>Eukaryota</taxon>
        <taxon>Fungi</taxon>
        <taxon>Dikarya</taxon>
        <taxon>Ascomycota</taxon>
        <taxon>Pezizomycotina</taxon>
        <taxon>Sordariomycetes</taxon>
        <taxon>Hypocreomycetidae</taxon>
        <taxon>Hypocreales</taxon>
        <taxon>Nectriaceae</taxon>
        <taxon>Fusarium</taxon>
        <taxon>Fusarium fujikuroi species complex</taxon>
    </lineage>
</organism>
<evidence type="ECO:0000313" key="2">
    <source>
        <dbReference type="EMBL" id="KAF5576604.1"/>
    </source>
</evidence>
<sequence length="445" mass="50002">MRSANQFPVQQKGIYRNLPTFDPSITGLTAIVPGATGISGFNTIRCLLESPERWSKVFALSRSPPSDKLLSLLEPSQRDRLQHVPVDLLSSPEEVAESLRSGNVTGTHVFFYAYIQPKASDKGIWENAEELLEWNTKILNNFLRALPLAKISPQRIVLQTGGKNYGMHLGRVRQPCVESDPRSKHLGPNFYYPQEDALFAFCKAHPETKWNVIRPFGVLGSSDNAKMNTLYILGLYAAMQRHRQKPLSFPGGWELWEEPVAVSTARLTGYLTEWAALEEACENQAFNSEDGNMLSWDRYFHELARWFGVEKGVVGPRDDVDQLEKLELKGGSQCALGYGPSKQITQSFDFLSWAKDPSNVKAWEEIMKQSRNKIEVNPFEQDVDDTFGLGKYLFSLTATVSMNKARRMGWTGHVDSLESSFESLDEMASLGMLPELEVDGAQPLV</sequence>
<evidence type="ECO:0000259" key="1">
    <source>
        <dbReference type="Pfam" id="PF22917"/>
    </source>
</evidence>
<dbReference type="SUPFAM" id="SSF51735">
    <property type="entry name" value="NAD(P)-binding Rossmann-fold domains"/>
    <property type="match status" value="1"/>
</dbReference>
<dbReference type="PANTHER" id="PTHR32487">
    <property type="entry name" value="3-OXO-DELTA(4,5)-STEROID 5-BETA-REDUCTASE"/>
    <property type="match status" value="1"/>
</dbReference>
<keyword evidence="3" id="KW-1185">Reference proteome</keyword>
<dbReference type="AlphaFoldDB" id="A0A8H5KP04"/>
<name>A0A8H5KP04_9HYPO</name>
<dbReference type="CDD" id="cd08948">
    <property type="entry name" value="5beta-POR_like_SDR_a"/>
    <property type="match status" value="1"/>
</dbReference>
<accession>A0A8H5KP04</accession>
<gene>
    <name evidence="2" type="ORF">FPCIR_12509</name>
</gene>
<feature type="domain" description="PRISE-like Rossmann-fold" evidence="1">
    <location>
        <begin position="30"/>
        <end position="318"/>
    </location>
</feature>
<dbReference type="InterPro" id="IPR036291">
    <property type="entry name" value="NAD(P)-bd_dom_sf"/>
</dbReference>
<dbReference type="Pfam" id="PF22917">
    <property type="entry name" value="PRISE"/>
    <property type="match status" value="1"/>
</dbReference>
<dbReference type="Gene3D" id="3.40.50.720">
    <property type="entry name" value="NAD(P)-binding Rossmann-like Domain"/>
    <property type="match status" value="1"/>
</dbReference>